<proteinExistence type="predicted"/>
<gene>
    <name evidence="1" type="ORF">B5K10_22220</name>
</gene>
<comment type="caution">
    <text evidence="1">The sequence shown here is derived from an EMBL/GenBank/DDBJ whole genome shotgun (WGS) entry which is preliminary data.</text>
</comment>
<evidence type="ECO:0000313" key="1">
    <source>
        <dbReference type="EMBL" id="RFB87352.1"/>
    </source>
</evidence>
<organism evidence="1 2">
    <name type="scientific">Rhizobium leguminosarum bv. trifolii</name>
    <dbReference type="NCBI Taxonomy" id="386"/>
    <lineage>
        <taxon>Bacteria</taxon>
        <taxon>Pseudomonadati</taxon>
        <taxon>Pseudomonadota</taxon>
        <taxon>Alphaproteobacteria</taxon>
        <taxon>Hyphomicrobiales</taxon>
        <taxon>Rhizobiaceae</taxon>
        <taxon>Rhizobium/Agrobacterium group</taxon>
        <taxon>Rhizobium</taxon>
    </lineage>
</organism>
<reference evidence="1 2" key="1">
    <citation type="submission" date="2017-03" db="EMBL/GenBank/DDBJ databases">
        <title>Genome analysis of Rhizobial strains effectives or ineffectives for nitrogen fixation isolated from bean seeds.</title>
        <authorList>
            <person name="Peralta H."/>
            <person name="Aguilar-Vera A."/>
            <person name="Mora Y."/>
            <person name="Vargas-Lagunas C."/>
            <person name="Girard L."/>
            <person name="Mora J."/>
        </authorList>
    </citation>
    <scope>NUCLEOTIDE SEQUENCE [LARGE SCALE GENOMIC DNA]</scope>
    <source>
        <strain evidence="1 2">CCGM5</strain>
    </source>
</reference>
<dbReference type="EMBL" id="NAOO01000028">
    <property type="protein sequence ID" value="RFB87352.1"/>
    <property type="molecule type" value="Genomic_DNA"/>
</dbReference>
<sequence length="60" mass="6450">MMPCYKRLPEPAINGIFRGSIQATISPIALSEDATRLAMALKLLLGYTPATICACILINV</sequence>
<name>A0A3E1B808_RHILT</name>
<accession>A0A3E1B808</accession>
<dbReference type="AlphaFoldDB" id="A0A3E1B808"/>
<evidence type="ECO:0000313" key="2">
    <source>
        <dbReference type="Proteomes" id="UP000256748"/>
    </source>
</evidence>
<dbReference type="Proteomes" id="UP000256748">
    <property type="component" value="Unassembled WGS sequence"/>
</dbReference>
<protein>
    <submittedName>
        <fullName evidence="1">Uncharacterized protein</fullName>
    </submittedName>
</protein>